<keyword evidence="2" id="KW-1185">Reference proteome</keyword>
<gene>
    <name evidence="1" type="ORF">FA95DRAFT_1567794</name>
</gene>
<dbReference type="EMBL" id="MU276522">
    <property type="protein sequence ID" value="KAI0038354.1"/>
    <property type="molecule type" value="Genomic_DNA"/>
</dbReference>
<protein>
    <submittedName>
        <fullName evidence="1">Uncharacterized protein</fullName>
    </submittedName>
</protein>
<reference evidence="1" key="1">
    <citation type="submission" date="2021-02" db="EMBL/GenBank/DDBJ databases">
        <authorList>
            <consortium name="DOE Joint Genome Institute"/>
            <person name="Ahrendt S."/>
            <person name="Looney B.P."/>
            <person name="Miyauchi S."/>
            <person name="Morin E."/>
            <person name="Drula E."/>
            <person name="Courty P.E."/>
            <person name="Chicoki N."/>
            <person name="Fauchery L."/>
            <person name="Kohler A."/>
            <person name="Kuo A."/>
            <person name="Labutti K."/>
            <person name="Pangilinan J."/>
            <person name="Lipzen A."/>
            <person name="Riley R."/>
            <person name="Andreopoulos W."/>
            <person name="He G."/>
            <person name="Johnson J."/>
            <person name="Barry K.W."/>
            <person name="Grigoriev I.V."/>
            <person name="Nagy L."/>
            <person name="Hibbett D."/>
            <person name="Henrissat B."/>
            <person name="Matheny P.B."/>
            <person name="Labbe J."/>
            <person name="Martin F."/>
        </authorList>
    </citation>
    <scope>NUCLEOTIDE SEQUENCE</scope>
    <source>
        <strain evidence="1">FP105234-sp</strain>
    </source>
</reference>
<accession>A0ACB8R2M1</accession>
<sequence length="60" mass="6876">MGDMAIGRDASRNTAPPMSAPNRRRPRHAATLSVLTWLHSSKRLRFVARTPHRLSEMPRR</sequence>
<name>A0ACB8R2M1_9AGAM</name>
<reference evidence="1" key="2">
    <citation type="journal article" date="2022" name="New Phytol.">
        <title>Evolutionary transition to the ectomycorrhizal habit in the genomes of a hyperdiverse lineage of mushroom-forming fungi.</title>
        <authorList>
            <person name="Looney B."/>
            <person name="Miyauchi S."/>
            <person name="Morin E."/>
            <person name="Drula E."/>
            <person name="Courty P.E."/>
            <person name="Kohler A."/>
            <person name="Kuo A."/>
            <person name="LaButti K."/>
            <person name="Pangilinan J."/>
            <person name="Lipzen A."/>
            <person name="Riley R."/>
            <person name="Andreopoulos W."/>
            <person name="He G."/>
            <person name="Johnson J."/>
            <person name="Nolan M."/>
            <person name="Tritt A."/>
            <person name="Barry K.W."/>
            <person name="Grigoriev I.V."/>
            <person name="Nagy L.G."/>
            <person name="Hibbett D."/>
            <person name="Henrissat B."/>
            <person name="Matheny P.B."/>
            <person name="Labbe J."/>
            <person name="Martin F.M."/>
        </authorList>
    </citation>
    <scope>NUCLEOTIDE SEQUENCE</scope>
    <source>
        <strain evidence="1">FP105234-sp</strain>
    </source>
</reference>
<evidence type="ECO:0000313" key="1">
    <source>
        <dbReference type="EMBL" id="KAI0038354.1"/>
    </source>
</evidence>
<proteinExistence type="predicted"/>
<evidence type="ECO:0000313" key="2">
    <source>
        <dbReference type="Proteomes" id="UP000814033"/>
    </source>
</evidence>
<dbReference type="Proteomes" id="UP000814033">
    <property type="component" value="Unassembled WGS sequence"/>
</dbReference>
<organism evidence="1 2">
    <name type="scientific">Auriscalpium vulgare</name>
    <dbReference type="NCBI Taxonomy" id="40419"/>
    <lineage>
        <taxon>Eukaryota</taxon>
        <taxon>Fungi</taxon>
        <taxon>Dikarya</taxon>
        <taxon>Basidiomycota</taxon>
        <taxon>Agaricomycotina</taxon>
        <taxon>Agaricomycetes</taxon>
        <taxon>Russulales</taxon>
        <taxon>Auriscalpiaceae</taxon>
        <taxon>Auriscalpium</taxon>
    </lineage>
</organism>
<comment type="caution">
    <text evidence="1">The sequence shown here is derived from an EMBL/GenBank/DDBJ whole genome shotgun (WGS) entry which is preliminary data.</text>
</comment>